<evidence type="ECO:0000313" key="5">
    <source>
        <dbReference type="Proteomes" id="UP000678393"/>
    </source>
</evidence>
<feature type="transmembrane region" description="Helical" evidence="2">
    <location>
        <begin position="324"/>
        <end position="342"/>
    </location>
</feature>
<dbReference type="InterPro" id="IPR020846">
    <property type="entry name" value="MFS_dom"/>
</dbReference>
<name>A0A8S3YV74_9EUPU</name>
<feature type="transmembrane region" description="Helical" evidence="2">
    <location>
        <begin position="236"/>
        <end position="254"/>
    </location>
</feature>
<evidence type="ECO:0000313" key="4">
    <source>
        <dbReference type="EMBL" id="CAG5121067.1"/>
    </source>
</evidence>
<feature type="domain" description="Major facilitator superfamily (MFS) profile" evidence="3">
    <location>
        <begin position="1"/>
        <end position="348"/>
    </location>
</feature>
<dbReference type="Gene3D" id="1.20.1250.20">
    <property type="entry name" value="MFS general substrate transporter like domains"/>
    <property type="match status" value="1"/>
</dbReference>
<keyword evidence="2" id="KW-0472">Membrane</keyword>
<comment type="caution">
    <text evidence="4">The sequence shown here is derived from an EMBL/GenBank/DDBJ whole genome shotgun (WGS) entry which is preliminary data.</text>
</comment>
<organism evidence="4 5">
    <name type="scientific">Candidula unifasciata</name>
    <dbReference type="NCBI Taxonomy" id="100452"/>
    <lineage>
        <taxon>Eukaryota</taxon>
        <taxon>Metazoa</taxon>
        <taxon>Spiralia</taxon>
        <taxon>Lophotrochozoa</taxon>
        <taxon>Mollusca</taxon>
        <taxon>Gastropoda</taxon>
        <taxon>Heterobranchia</taxon>
        <taxon>Euthyneura</taxon>
        <taxon>Panpulmonata</taxon>
        <taxon>Eupulmonata</taxon>
        <taxon>Stylommatophora</taxon>
        <taxon>Helicina</taxon>
        <taxon>Helicoidea</taxon>
        <taxon>Geomitridae</taxon>
        <taxon>Candidula</taxon>
    </lineage>
</organism>
<dbReference type="PANTHER" id="PTHR24002">
    <property type="entry name" value="SOLUTE CARRIER FAMILY 22 MEMBER 18"/>
    <property type="match status" value="1"/>
</dbReference>
<feature type="transmembrane region" description="Helical" evidence="2">
    <location>
        <begin position="12"/>
        <end position="31"/>
    </location>
</feature>
<dbReference type="InterPro" id="IPR036259">
    <property type="entry name" value="MFS_trans_sf"/>
</dbReference>
<proteinExistence type="predicted"/>
<dbReference type="Pfam" id="PF07690">
    <property type="entry name" value="MFS_1"/>
    <property type="match status" value="2"/>
</dbReference>
<dbReference type="PANTHER" id="PTHR24002:SF3">
    <property type="entry name" value="SOLUTE CARRIER FAMILY 22 MEMBER 18"/>
    <property type="match status" value="1"/>
</dbReference>
<keyword evidence="2" id="KW-1133">Transmembrane helix</keyword>
<dbReference type="PROSITE" id="PS50850">
    <property type="entry name" value="MFS"/>
    <property type="match status" value="1"/>
</dbReference>
<dbReference type="EMBL" id="CAJHNH020001018">
    <property type="protein sequence ID" value="CAG5121067.1"/>
    <property type="molecule type" value="Genomic_DNA"/>
</dbReference>
<dbReference type="OrthoDB" id="10262656at2759"/>
<evidence type="ECO:0000256" key="1">
    <source>
        <dbReference type="ARBA" id="ARBA00004141"/>
    </source>
</evidence>
<keyword evidence="5" id="KW-1185">Reference proteome</keyword>
<evidence type="ECO:0000259" key="3">
    <source>
        <dbReference type="PROSITE" id="PS50850"/>
    </source>
</evidence>
<comment type="subcellular location">
    <subcellularLocation>
        <location evidence="1">Membrane</location>
        <topology evidence="1">Multi-pass membrane protein</topology>
    </subcellularLocation>
</comment>
<dbReference type="PROSITE" id="PS51257">
    <property type="entry name" value="PROKAR_LIPOPROTEIN"/>
    <property type="match status" value="1"/>
</dbReference>
<feature type="transmembrane region" description="Helical" evidence="2">
    <location>
        <begin position="95"/>
        <end position="119"/>
    </location>
</feature>
<keyword evidence="2" id="KW-0812">Transmembrane</keyword>
<dbReference type="Proteomes" id="UP000678393">
    <property type="component" value="Unassembled WGS sequence"/>
</dbReference>
<dbReference type="InterPro" id="IPR011701">
    <property type="entry name" value="MFS"/>
</dbReference>
<evidence type="ECO:0000256" key="2">
    <source>
        <dbReference type="SAM" id="Phobius"/>
    </source>
</evidence>
<feature type="transmembrane region" description="Helical" evidence="2">
    <location>
        <begin position="169"/>
        <end position="186"/>
    </location>
</feature>
<dbReference type="GO" id="GO:0005635">
    <property type="term" value="C:nuclear envelope"/>
    <property type="evidence" value="ECO:0007669"/>
    <property type="project" value="TreeGrafter"/>
</dbReference>
<dbReference type="AlphaFoldDB" id="A0A8S3YV74"/>
<protein>
    <recommendedName>
        <fullName evidence="3">Major facilitator superfamily (MFS) profile domain-containing protein</fullName>
    </recommendedName>
</protein>
<dbReference type="GO" id="GO:0022857">
    <property type="term" value="F:transmembrane transporter activity"/>
    <property type="evidence" value="ECO:0007669"/>
    <property type="project" value="InterPro"/>
</dbReference>
<gene>
    <name evidence="4" type="ORF">CUNI_LOCUS6625</name>
</gene>
<reference evidence="4" key="1">
    <citation type="submission" date="2021-04" db="EMBL/GenBank/DDBJ databases">
        <authorList>
            <consortium name="Molecular Ecology Group"/>
        </authorList>
    </citation>
    <scope>NUCLEOTIDE SEQUENCE</scope>
</reference>
<sequence length="357" mass="38813">MGQWSDRVGRHFSLFVCLFLSGCGYCILGLYSSLAVLFAGRFILGCFKHSQTITKAYLADIGADHERSALLGNFNSFSNIGFVVGPIIGGHLAEISFSLAAFAAGTVFIGNSVLIWWAVSHDPSAERTLHQTDIALKKEDNSVLPKLESDEVRSGHVITLFKDIDWEELWDLFLIKFFSGFSMILFRGNFTLVLKEKFEAGPKTIGYITSYMGAVATLSGFLIGKVTDRYRSTAQLVLHVAILQAITLLCLALSTSVHLLFIYLTLLTFVTSLSRVAGTSLTVSRSGGNTKVGSVMGLNQSVMSVARMAAPFVAGIAQEFSVDGASLLSVTAATVSVIIMLLRPQDPQVRQKFIRSE</sequence>
<dbReference type="SUPFAM" id="SSF103473">
    <property type="entry name" value="MFS general substrate transporter"/>
    <property type="match status" value="1"/>
</dbReference>
<dbReference type="GO" id="GO:0016020">
    <property type="term" value="C:membrane"/>
    <property type="evidence" value="ECO:0007669"/>
    <property type="project" value="UniProtKB-SubCell"/>
</dbReference>
<accession>A0A8S3YV74</accession>
<feature type="transmembrane region" description="Helical" evidence="2">
    <location>
        <begin position="206"/>
        <end position="224"/>
    </location>
</feature>